<dbReference type="InterPro" id="IPR051052">
    <property type="entry name" value="Diverse_substrate_MTase"/>
</dbReference>
<dbReference type="Pfam" id="PF08241">
    <property type="entry name" value="Methyltransf_11"/>
    <property type="match status" value="1"/>
</dbReference>
<organism evidence="5 6">
    <name type="scientific">Paenibacillus albus</name>
    <dbReference type="NCBI Taxonomy" id="2495582"/>
    <lineage>
        <taxon>Bacteria</taxon>
        <taxon>Bacillati</taxon>
        <taxon>Bacillota</taxon>
        <taxon>Bacilli</taxon>
        <taxon>Bacillales</taxon>
        <taxon>Paenibacillaceae</taxon>
        <taxon>Paenibacillus</taxon>
    </lineage>
</organism>
<accession>A0A3Q8X6R4</accession>
<keyword evidence="6" id="KW-1185">Reference proteome</keyword>
<dbReference type="Gene3D" id="3.40.50.150">
    <property type="entry name" value="Vaccinia Virus protein VP39"/>
    <property type="match status" value="1"/>
</dbReference>
<dbReference type="KEGG" id="palb:EJC50_15765"/>
<dbReference type="OrthoDB" id="9772751at2"/>
<evidence type="ECO:0000313" key="5">
    <source>
        <dbReference type="EMBL" id="AZN40962.1"/>
    </source>
</evidence>
<dbReference type="CDD" id="cd02440">
    <property type="entry name" value="AdoMet_MTases"/>
    <property type="match status" value="1"/>
</dbReference>
<dbReference type="EMBL" id="CP034437">
    <property type="protein sequence ID" value="AZN40962.1"/>
    <property type="molecule type" value="Genomic_DNA"/>
</dbReference>
<dbReference type="InterPro" id="IPR029063">
    <property type="entry name" value="SAM-dependent_MTases_sf"/>
</dbReference>
<dbReference type="PANTHER" id="PTHR44942:SF4">
    <property type="entry name" value="METHYLTRANSFERASE TYPE 11 DOMAIN-CONTAINING PROTEIN"/>
    <property type="match status" value="1"/>
</dbReference>
<evidence type="ECO:0000256" key="2">
    <source>
        <dbReference type="ARBA" id="ARBA00022603"/>
    </source>
</evidence>
<dbReference type="InterPro" id="IPR013216">
    <property type="entry name" value="Methyltransf_11"/>
</dbReference>
<dbReference type="PANTHER" id="PTHR44942">
    <property type="entry name" value="METHYLTRANSF_11 DOMAIN-CONTAINING PROTEIN"/>
    <property type="match status" value="1"/>
</dbReference>
<evidence type="ECO:0000256" key="3">
    <source>
        <dbReference type="ARBA" id="ARBA00022679"/>
    </source>
</evidence>
<evidence type="ECO:0000256" key="1">
    <source>
        <dbReference type="ARBA" id="ARBA00008361"/>
    </source>
</evidence>
<feature type="domain" description="Methyltransferase type 11" evidence="4">
    <location>
        <begin position="47"/>
        <end position="137"/>
    </location>
</feature>
<dbReference type="GO" id="GO:0008757">
    <property type="term" value="F:S-adenosylmethionine-dependent methyltransferase activity"/>
    <property type="evidence" value="ECO:0007669"/>
    <property type="project" value="InterPro"/>
</dbReference>
<dbReference type="SUPFAM" id="SSF53335">
    <property type="entry name" value="S-adenosyl-L-methionine-dependent methyltransferases"/>
    <property type="match status" value="1"/>
</dbReference>
<keyword evidence="3 5" id="KW-0808">Transferase</keyword>
<dbReference type="AlphaFoldDB" id="A0A3Q8X6R4"/>
<reference evidence="6" key="1">
    <citation type="submission" date="2018-12" db="EMBL/GenBank/DDBJ databases">
        <title>Genome sequence of Peanibacillus sp.</title>
        <authorList>
            <person name="Subramani G."/>
            <person name="Srinivasan S."/>
            <person name="Kim M.K."/>
        </authorList>
    </citation>
    <scope>NUCLEOTIDE SEQUENCE [LARGE SCALE GENOMIC DNA]</scope>
    <source>
        <strain evidence="6">18JY67-1</strain>
    </source>
</reference>
<evidence type="ECO:0000259" key="4">
    <source>
        <dbReference type="Pfam" id="PF08241"/>
    </source>
</evidence>
<gene>
    <name evidence="5" type="ORF">EJC50_15765</name>
</gene>
<proteinExistence type="inferred from homology"/>
<dbReference type="GO" id="GO:0032259">
    <property type="term" value="P:methylation"/>
    <property type="evidence" value="ECO:0007669"/>
    <property type="project" value="UniProtKB-KW"/>
</dbReference>
<keyword evidence="2 5" id="KW-0489">Methyltransferase</keyword>
<dbReference type="Proteomes" id="UP000272528">
    <property type="component" value="Chromosome"/>
</dbReference>
<name>A0A3Q8X6R4_9BACL</name>
<sequence length="272" mass="30671">MDLSREEQNLATYDEIGKSYNVTRRADPRITELIINSLDAPSASVILDVGAGTGNYSIELAKHGFEVIAVEPSKIMRETGKKHPGLKWMEGVAEQLPAGDHSVDGIVSTLAIHHFSDLEKAIQEMVRVLKPNGKLVLFLADPRLCPDDRCWLKDYFMPIILQSYQAYKPIETIANLLNSVTNNNVQIVEFPVPYDMEDCFFVSGWRKPELYLQNAFRAGVSPLANCPIDILQPILERLERDLLSGEWDNKYGHLRSSDTYEGGYRFLIAQKA</sequence>
<evidence type="ECO:0000313" key="6">
    <source>
        <dbReference type="Proteomes" id="UP000272528"/>
    </source>
</evidence>
<protein>
    <submittedName>
        <fullName evidence="5">Class I SAM-dependent methyltransferase</fullName>
    </submittedName>
</protein>
<comment type="similarity">
    <text evidence="1">Belongs to the methyltransferase superfamily.</text>
</comment>